<proteinExistence type="predicted"/>
<dbReference type="SUPFAM" id="SSF56672">
    <property type="entry name" value="DNA/RNA polymerases"/>
    <property type="match status" value="1"/>
</dbReference>
<evidence type="ECO:0000313" key="1">
    <source>
        <dbReference type="EMBL" id="KAK9747460.1"/>
    </source>
</evidence>
<organism evidence="1 2">
    <name type="scientific">Popillia japonica</name>
    <name type="common">Japanese beetle</name>
    <dbReference type="NCBI Taxonomy" id="7064"/>
    <lineage>
        <taxon>Eukaryota</taxon>
        <taxon>Metazoa</taxon>
        <taxon>Ecdysozoa</taxon>
        <taxon>Arthropoda</taxon>
        <taxon>Hexapoda</taxon>
        <taxon>Insecta</taxon>
        <taxon>Pterygota</taxon>
        <taxon>Neoptera</taxon>
        <taxon>Endopterygota</taxon>
        <taxon>Coleoptera</taxon>
        <taxon>Polyphaga</taxon>
        <taxon>Scarabaeiformia</taxon>
        <taxon>Scarabaeidae</taxon>
        <taxon>Rutelinae</taxon>
        <taxon>Popillia</taxon>
    </lineage>
</organism>
<dbReference type="Proteomes" id="UP001458880">
    <property type="component" value="Unassembled WGS sequence"/>
</dbReference>
<dbReference type="EMBL" id="JASPKY010000030">
    <property type="protein sequence ID" value="KAK9747460.1"/>
    <property type="molecule type" value="Genomic_DNA"/>
</dbReference>
<reference evidence="1 2" key="1">
    <citation type="journal article" date="2024" name="BMC Genomics">
        <title>De novo assembly and annotation of Popillia japonica's genome with initial clues to its potential as an invasive pest.</title>
        <authorList>
            <person name="Cucini C."/>
            <person name="Boschi S."/>
            <person name="Funari R."/>
            <person name="Cardaioli E."/>
            <person name="Iannotti N."/>
            <person name="Marturano G."/>
            <person name="Paoli F."/>
            <person name="Bruttini M."/>
            <person name="Carapelli A."/>
            <person name="Frati F."/>
            <person name="Nardi F."/>
        </authorList>
    </citation>
    <scope>NUCLEOTIDE SEQUENCE [LARGE SCALE GENOMIC DNA]</scope>
    <source>
        <strain evidence="1">DMR45628</strain>
    </source>
</reference>
<dbReference type="GO" id="GO:0071897">
    <property type="term" value="P:DNA biosynthetic process"/>
    <property type="evidence" value="ECO:0007669"/>
    <property type="project" value="UniProtKB-ARBA"/>
</dbReference>
<dbReference type="AlphaFoldDB" id="A0AAW1MPB9"/>
<accession>A0AAW1MPB9</accession>
<protein>
    <submittedName>
        <fullName evidence="1">Uncharacterized protein</fullName>
    </submittedName>
</protein>
<name>A0AAW1MPB9_POPJA</name>
<gene>
    <name evidence="1" type="ORF">QE152_g5248</name>
</gene>
<evidence type="ECO:0000313" key="2">
    <source>
        <dbReference type="Proteomes" id="UP001458880"/>
    </source>
</evidence>
<sequence>MKQLNILLKQLNIGNFVAFINCDLSKDSQIKSLGIRGTSLDMLESYLSGRLQYTEIKYVGLQGDITSHRSRLVANGFGVPQEILDPLPFIIYIIDLAANISGLVTLYAHDTNIVIGAPNPQPLRKLLHKDTAWDWNIEQDQALTKLKDALTTFPVLGYYDVNDEVLLSS</sequence>
<dbReference type="InterPro" id="IPR043128">
    <property type="entry name" value="Rev_trsase/Diguanyl_cyclase"/>
</dbReference>
<dbReference type="InterPro" id="IPR043502">
    <property type="entry name" value="DNA/RNA_pol_sf"/>
</dbReference>
<keyword evidence="2" id="KW-1185">Reference proteome</keyword>
<comment type="caution">
    <text evidence="1">The sequence shown here is derived from an EMBL/GenBank/DDBJ whole genome shotgun (WGS) entry which is preliminary data.</text>
</comment>
<dbReference type="Gene3D" id="3.30.70.270">
    <property type="match status" value="1"/>
</dbReference>